<keyword evidence="2" id="KW-0521">NADP</keyword>
<dbReference type="PANTHER" id="PTHR38011:SF7">
    <property type="entry name" value="2,5-DIAMINO-6-RIBOSYLAMINO-4(3H)-PYRIMIDINONE 5'-PHOSPHATE REDUCTASE"/>
    <property type="match status" value="1"/>
</dbReference>
<gene>
    <name evidence="5" type="ORF">J7I42_03995</name>
</gene>
<evidence type="ECO:0000256" key="3">
    <source>
        <dbReference type="ARBA" id="ARBA00023002"/>
    </source>
</evidence>
<name>A0ABS3YNG1_9BACT</name>
<feature type="domain" description="Bacterial bifunctional deaminase-reductase C-terminal" evidence="4">
    <location>
        <begin position="5"/>
        <end position="226"/>
    </location>
</feature>
<comment type="pathway">
    <text evidence="1">Cofactor biosynthesis; riboflavin biosynthesis.</text>
</comment>
<dbReference type="SUPFAM" id="SSF53597">
    <property type="entry name" value="Dihydrofolate reductase-like"/>
    <property type="match status" value="1"/>
</dbReference>
<accession>A0ABS3YNG1</accession>
<keyword evidence="3" id="KW-0560">Oxidoreductase</keyword>
<organism evidence="5 6">
    <name type="scientific">Niastella soli</name>
    <dbReference type="NCBI Taxonomy" id="2821487"/>
    <lineage>
        <taxon>Bacteria</taxon>
        <taxon>Pseudomonadati</taxon>
        <taxon>Bacteroidota</taxon>
        <taxon>Chitinophagia</taxon>
        <taxon>Chitinophagales</taxon>
        <taxon>Chitinophagaceae</taxon>
        <taxon>Niastella</taxon>
    </lineage>
</organism>
<dbReference type="InterPro" id="IPR050765">
    <property type="entry name" value="Riboflavin_Biosynth_HTPR"/>
</dbReference>
<dbReference type="Pfam" id="PF01872">
    <property type="entry name" value="RibD_C"/>
    <property type="match status" value="1"/>
</dbReference>
<dbReference type="EMBL" id="JAGHKO010000001">
    <property type="protein sequence ID" value="MBO9199415.1"/>
    <property type="molecule type" value="Genomic_DNA"/>
</dbReference>
<keyword evidence="6" id="KW-1185">Reference proteome</keyword>
<dbReference type="InterPro" id="IPR024072">
    <property type="entry name" value="DHFR-like_dom_sf"/>
</dbReference>
<evidence type="ECO:0000256" key="1">
    <source>
        <dbReference type="ARBA" id="ARBA00005104"/>
    </source>
</evidence>
<evidence type="ECO:0000313" key="6">
    <source>
        <dbReference type="Proteomes" id="UP000677244"/>
    </source>
</evidence>
<dbReference type="PANTHER" id="PTHR38011">
    <property type="entry name" value="DIHYDROFOLATE REDUCTASE FAMILY PROTEIN (AFU_ORTHOLOGUE AFUA_8G06820)"/>
    <property type="match status" value="1"/>
</dbReference>
<comment type="caution">
    <text evidence="5">The sequence shown here is derived from an EMBL/GenBank/DDBJ whole genome shotgun (WGS) entry which is preliminary data.</text>
</comment>
<protein>
    <submittedName>
        <fullName evidence="5">RibD family protein</fullName>
    </submittedName>
</protein>
<dbReference type="InterPro" id="IPR002734">
    <property type="entry name" value="RibDG_C"/>
</dbReference>
<dbReference type="RefSeq" id="WP_209137481.1">
    <property type="nucleotide sequence ID" value="NZ_JAGHKO010000001.1"/>
</dbReference>
<evidence type="ECO:0000259" key="4">
    <source>
        <dbReference type="Pfam" id="PF01872"/>
    </source>
</evidence>
<evidence type="ECO:0000313" key="5">
    <source>
        <dbReference type="EMBL" id="MBO9199415.1"/>
    </source>
</evidence>
<sequence>MIKRPRVICLMMTSVDGKILGEKWGDDKLVKILKESFEKVHELIGNKSWIVGRTTMEKDFTHYAKPVHKEVDQVIRREDFVANRHADSFAVVIDGHAKLGWNSSDMLGQHVITVLTEPVKDSYLAHLQEIGVSYIFAGKDSVDLKVVLEKLTALFGIETLMLEGGGHLNGSFLNEGLIDEYNQLLLPLADGRMETTSVFEIEEKNRKFDATLLQLQEVKQIEHEVVWLRYKVLGQV</sequence>
<proteinExistence type="predicted"/>
<reference evidence="5 6" key="1">
    <citation type="submission" date="2021-03" db="EMBL/GenBank/DDBJ databases">
        <title>Assistant Professor.</title>
        <authorList>
            <person name="Huq M.A."/>
        </authorList>
    </citation>
    <scope>NUCLEOTIDE SEQUENCE [LARGE SCALE GENOMIC DNA]</scope>
    <source>
        <strain evidence="5 6">MAH-29</strain>
    </source>
</reference>
<dbReference type="Gene3D" id="3.40.430.10">
    <property type="entry name" value="Dihydrofolate Reductase, subunit A"/>
    <property type="match status" value="1"/>
</dbReference>
<dbReference type="Proteomes" id="UP000677244">
    <property type="component" value="Unassembled WGS sequence"/>
</dbReference>
<evidence type="ECO:0000256" key="2">
    <source>
        <dbReference type="ARBA" id="ARBA00022857"/>
    </source>
</evidence>